<evidence type="ECO:0000256" key="1">
    <source>
        <dbReference type="SAM" id="MobiDB-lite"/>
    </source>
</evidence>
<proteinExistence type="predicted"/>
<dbReference type="EMBL" id="FOYT01000001">
    <property type="protein sequence ID" value="SFR44397.1"/>
    <property type="molecule type" value="Genomic_DNA"/>
</dbReference>
<gene>
    <name evidence="3" type="ORF">SAMN04487947_1512</name>
</gene>
<protein>
    <submittedName>
        <fullName evidence="3">Universal stress protein family protein</fullName>
    </submittedName>
</protein>
<sequence>MSLLERVVVPVADERDAVATVTALSRHLDDVQSVVAVHVIEKGGGVADKAPMAKRRADAAEILAAVESRLGDAVTVETRVAFGTNVAETVVETALDADATAIAFCPRGGSRLARFLSGDTAARLVSAPALPVVSLTPGRDTSSSPDARTRESDTEVGG</sequence>
<evidence type="ECO:0000313" key="3">
    <source>
        <dbReference type="EMBL" id="SFR44397.1"/>
    </source>
</evidence>
<organism evidence="3 4">
    <name type="scientific">Halogeometricum rufum</name>
    <dbReference type="NCBI Taxonomy" id="553469"/>
    <lineage>
        <taxon>Archaea</taxon>
        <taxon>Methanobacteriati</taxon>
        <taxon>Methanobacteriota</taxon>
        <taxon>Stenosarchaea group</taxon>
        <taxon>Halobacteria</taxon>
        <taxon>Halobacteriales</taxon>
        <taxon>Haloferacaceae</taxon>
        <taxon>Halogeometricum</taxon>
    </lineage>
</organism>
<evidence type="ECO:0000313" key="4">
    <source>
        <dbReference type="Proteomes" id="UP000198531"/>
    </source>
</evidence>
<name>A0A1I6GQT3_9EURY</name>
<dbReference type="Pfam" id="PF00582">
    <property type="entry name" value="Usp"/>
    <property type="match status" value="1"/>
</dbReference>
<dbReference type="AlphaFoldDB" id="A0A1I6GQT3"/>
<feature type="compositionally biased region" description="Basic and acidic residues" evidence="1">
    <location>
        <begin position="147"/>
        <end position="158"/>
    </location>
</feature>
<accession>A0A1I6GQT3</accession>
<evidence type="ECO:0000259" key="2">
    <source>
        <dbReference type="Pfam" id="PF00582"/>
    </source>
</evidence>
<reference evidence="4" key="1">
    <citation type="submission" date="2016-10" db="EMBL/GenBank/DDBJ databases">
        <authorList>
            <person name="Varghese N."/>
            <person name="Submissions S."/>
        </authorList>
    </citation>
    <scope>NUCLEOTIDE SEQUENCE [LARGE SCALE GENOMIC DNA]</scope>
    <source>
        <strain evidence="4">CGMCC 1.7736</strain>
    </source>
</reference>
<dbReference type="Gene3D" id="3.40.50.620">
    <property type="entry name" value="HUPs"/>
    <property type="match status" value="1"/>
</dbReference>
<feature type="region of interest" description="Disordered" evidence="1">
    <location>
        <begin position="135"/>
        <end position="158"/>
    </location>
</feature>
<dbReference type="InterPro" id="IPR006016">
    <property type="entry name" value="UspA"/>
</dbReference>
<dbReference type="SUPFAM" id="SSF52402">
    <property type="entry name" value="Adenine nucleotide alpha hydrolases-like"/>
    <property type="match status" value="1"/>
</dbReference>
<dbReference type="Proteomes" id="UP000198531">
    <property type="component" value="Unassembled WGS sequence"/>
</dbReference>
<dbReference type="InterPro" id="IPR014729">
    <property type="entry name" value="Rossmann-like_a/b/a_fold"/>
</dbReference>
<feature type="domain" description="UspA" evidence="2">
    <location>
        <begin position="5"/>
        <end position="133"/>
    </location>
</feature>
<keyword evidence="4" id="KW-1185">Reference proteome</keyword>